<evidence type="ECO:0000313" key="2">
    <source>
        <dbReference type="EMBL" id="MXU88891.1"/>
    </source>
</evidence>
<accession>A0A6B0UDA5</accession>
<reference evidence="2" key="1">
    <citation type="submission" date="2019-12" db="EMBL/GenBank/DDBJ databases">
        <title>An insight into the sialome of adult female Ixodes ricinus ticks feeding for 6 days.</title>
        <authorList>
            <person name="Perner J."/>
            <person name="Ribeiro J.M.C."/>
        </authorList>
    </citation>
    <scope>NUCLEOTIDE SEQUENCE</scope>
    <source>
        <strain evidence="2">Semi-engorged</strain>
        <tissue evidence="2">Salivary glands</tissue>
    </source>
</reference>
<sequence length="104" mass="11609">MSTSLFSCFLFGLLFLLRGILKIAARPLGPVHARNKKRVAQNFYRFTGLPFSAVVERSAQVLSSGFSCSLRTFAILFFLSNLSNYHSPVHTFHVTDGNPPRTDT</sequence>
<feature type="chain" id="PRO_5025430758" evidence="1">
    <location>
        <begin position="26"/>
        <end position="104"/>
    </location>
</feature>
<evidence type="ECO:0000256" key="1">
    <source>
        <dbReference type="SAM" id="SignalP"/>
    </source>
</evidence>
<proteinExistence type="predicted"/>
<dbReference type="EMBL" id="GIFC01006808">
    <property type="protein sequence ID" value="MXU88891.1"/>
    <property type="molecule type" value="Transcribed_RNA"/>
</dbReference>
<dbReference type="AlphaFoldDB" id="A0A6B0UDA5"/>
<keyword evidence="1" id="KW-0732">Signal</keyword>
<feature type="signal peptide" evidence="1">
    <location>
        <begin position="1"/>
        <end position="25"/>
    </location>
</feature>
<name>A0A6B0UDA5_IXORI</name>
<protein>
    <submittedName>
        <fullName evidence="2">Putative secreted protein</fullName>
    </submittedName>
</protein>
<organism evidence="2">
    <name type="scientific">Ixodes ricinus</name>
    <name type="common">Common tick</name>
    <name type="synonym">Acarus ricinus</name>
    <dbReference type="NCBI Taxonomy" id="34613"/>
    <lineage>
        <taxon>Eukaryota</taxon>
        <taxon>Metazoa</taxon>
        <taxon>Ecdysozoa</taxon>
        <taxon>Arthropoda</taxon>
        <taxon>Chelicerata</taxon>
        <taxon>Arachnida</taxon>
        <taxon>Acari</taxon>
        <taxon>Parasitiformes</taxon>
        <taxon>Ixodida</taxon>
        <taxon>Ixodoidea</taxon>
        <taxon>Ixodidae</taxon>
        <taxon>Ixodinae</taxon>
        <taxon>Ixodes</taxon>
    </lineage>
</organism>